<accession>A0A8J3T274</accession>
<comment type="caution">
    <text evidence="2">The sequence shown here is derived from an EMBL/GenBank/DDBJ whole genome shotgun (WGS) entry which is preliminary data.</text>
</comment>
<reference evidence="2" key="1">
    <citation type="submission" date="2021-01" db="EMBL/GenBank/DDBJ databases">
        <title>Whole genome shotgun sequence of Planobispora takensis NBRC 109077.</title>
        <authorList>
            <person name="Komaki H."/>
            <person name="Tamura T."/>
        </authorList>
    </citation>
    <scope>NUCLEOTIDE SEQUENCE</scope>
    <source>
        <strain evidence="2">NBRC 109077</strain>
    </source>
</reference>
<gene>
    <name evidence="2" type="ORF">Pta02_50840</name>
</gene>
<sequence>MMSNHDPAQPRVRLTEDPALHHAVFVDAFNAGDPAAVDQTYEENGLVVPRPGHPLAGPARTGAIAHLVGLGVPIESRPRHVYVAGDIALLIVDWSIRGTARDGSGVRFEGTAADVARRGRDGLWRYVIDNPYGTA</sequence>
<keyword evidence="3" id="KW-1185">Reference proteome</keyword>
<evidence type="ECO:0000313" key="3">
    <source>
        <dbReference type="Proteomes" id="UP000634476"/>
    </source>
</evidence>
<protein>
    <recommendedName>
        <fullName evidence="1">SnoaL-like domain-containing protein</fullName>
    </recommendedName>
</protein>
<dbReference type="Pfam" id="PF12680">
    <property type="entry name" value="SnoaL_2"/>
    <property type="match status" value="1"/>
</dbReference>
<feature type="domain" description="SnoaL-like" evidence="1">
    <location>
        <begin position="25"/>
        <end position="125"/>
    </location>
</feature>
<dbReference type="RefSeq" id="WP_239131212.1">
    <property type="nucleotide sequence ID" value="NZ_BOOK01000036.1"/>
</dbReference>
<evidence type="ECO:0000259" key="1">
    <source>
        <dbReference type="Pfam" id="PF12680"/>
    </source>
</evidence>
<name>A0A8J3T274_9ACTN</name>
<dbReference type="Gene3D" id="3.10.450.50">
    <property type="match status" value="1"/>
</dbReference>
<dbReference type="AlphaFoldDB" id="A0A8J3T274"/>
<proteinExistence type="predicted"/>
<dbReference type="Proteomes" id="UP000634476">
    <property type="component" value="Unassembled WGS sequence"/>
</dbReference>
<dbReference type="EMBL" id="BOOK01000036">
    <property type="protein sequence ID" value="GII03076.1"/>
    <property type="molecule type" value="Genomic_DNA"/>
</dbReference>
<dbReference type="InterPro" id="IPR032710">
    <property type="entry name" value="NTF2-like_dom_sf"/>
</dbReference>
<dbReference type="SUPFAM" id="SSF54427">
    <property type="entry name" value="NTF2-like"/>
    <property type="match status" value="1"/>
</dbReference>
<evidence type="ECO:0000313" key="2">
    <source>
        <dbReference type="EMBL" id="GII03076.1"/>
    </source>
</evidence>
<dbReference type="InterPro" id="IPR037401">
    <property type="entry name" value="SnoaL-like"/>
</dbReference>
<organism evidence="2 3">
    <name type="scientific">Planobispora takensis</name>
    <dbReference type="NCBI Taxonomy" id="1367882"/>
    <lineage>
        <taxon>Bacteria</taxon>
        <taxon>Bacillati</taxon>
        <taxon>Actinomycetota</taxon>
        <taxon>Actinomycetes</taxon>
        <taxon>Streptosporangiales</taxon>
        <taxon>Streptosporangiaceae</taxon>
        <taxon>Planobispora</taxon>
    </lineage>
</organism>